<feature type="region of interest" description="Disordered" evidence="1">
    <location>
        <begin position="28"/>
        <end position="58"/>
    </location>
</feature>
<gene>
    <name evidence="2" type="ORF">ABID26_005512</name>
</gene>
<dbReference type="RefSeq" id="WP_292371776.1">
    <property type="nucleotide sequence ID" value="NZ_JBEPLM010000013.1"/>
</dbReference>
<evidence type="ECO:0000313" key="2">
    <source>
        <dbReference type="EMBL" id="MET3596095.1"/>
    </source>
</evidence>
<keyword evidence="3" id="KW-1185">Reference proteome</keyword>
<organism evidence="2 3">
    <name type="scientific">Mesorhizobium shonense</name>
    <dbReference type="NCBI Taxonomy" id="1209948"/>
    <lineage>
        <taxon>Bacteria</taxon>
        <taxon>Pseudomonadati</taxon>
        <taxon>Pseudomonadota</taxon>
        <taxon>Alphaproteobacteria</taxon>
        <taxon>Hyphomicrobiales</taxon>
        <taxon>Phyllobacteriaceae</taxon>
        <taxon>Mesorhizobium</taxon>
    </lineage>
</organism>
<comment type="caution">
    <text evidence="2">The sequence shown here is derived from an EMBL/GenBank/DDBJ whole genome shotgun (WGS) entry which is preliminary data.</text>
</comment>
<reference evidence="2 3" key="1">
    <citation type="submission" date="2024-06" db="EMBL/GenBank/DDBJ databases">
        <title>Genomic Encyclopedia of Type Strains, Phase IV (KMG-IV): sequencing the most valuable type-strain genomes for metagenomic binning, comparative biology and taxonomic classification.</title>
        <authorList>
            <person name="Goeker M."/>
        </authorList>
    </citation>
    <scope>NUCLEOTIDE SEQUENCE [LARGE SCALE GENOMIC DNA]</scope>
    <source>
        <strain evidence="2 3">DSM 29846</strain>
    </source>
</reference>
<dbReference type="EMBL" id="JBEPLM010000013">
    <property type="protein sequence ID" value="MET3596095.1"/>
    <property type="molecule type" value="Genomic_DNA"/>
</dbReference>
<evidence type="ECO:0000256" key="1">
    <source>
        <dbReference type="SAM" id="MobiDB-lite"/>
    </source>
</evidence>
<protein>
    <submittedName>
        <fullName evidence="2">Uncharacterized protein</fullName>
    </submittedName>
</protein>
<name>A0ABV2HZK6_9HYPH</name>
<proteinExistence type="predicted"/>
<evidence type="ECO:0000313" key="3">
    <source>
        <dbReference type="Proteomes" id="UP001549036"/>
    </source>
</evidence>
<feature type="compositionally biased region" description="Basic and acidic residues" evidence="1">
    <location>
        <begin position="28"/>
        <end position="43"/>
    </location>
</feature>
<accession>A0ABV2HZK6</accession>
<sequence>MVSALSKVPSSLHVDGLRELHDRILCAQHCDDDPRPPQRRSDPPRNLQTASAFERGPRFMGKEYQKRKDGLSHLDLETAAGALDMLQNRILRENG</sequence>
<dbReference type="Proteomes" id="UP001549036">
    <property type="component" value="Unassembled WGS sequence"/>
</dbReference>